<feature type="transmembrane region" description="Helical" evidence="1">
    <location>
        <begin position="12"/>
        <end position="31"/>
    </location>
</feature>
<reference evidence="2 3" key="1">
    <citation type="journal article" date="2013" name="Curr. Biol.">
        <title>The Genome of the Foraminiferan Reticulomyxa filosa.</title>
        <authorList>
            <person name="Glockner G."/>
            <person name="Hulsmann N."/>
            <person name="Schleicher M."/>
            <person name="Noegel A.A."/>
            <person name="Eichinger L."/>
            <person name="Gallinger C."/>
            <person name="Pawlowski J."/>
            <person name="Sierra R."/>
            <person name="Euteneuer U."/>
            <person name="Pillet L."/>
            <person name="Moustafa A."/>
            <person name="Platzer M."/>
            <person name="Groth M."/>
            <person name="Szafranski K."/>
            <person name="Schliwa M."/>
        </authorList>
    </citation>
    <scope>NUCLEOTIDE SEQUENCE [LARGE SCALE GENOMIC DNA]</scope>
</reference>
<name>X6MWZ9_RETFI</name>
<evidence type="ECO:0000313" key="3">
    <source>
        <dbReference type="Proteomes" id="UP000023152"/>
    </source>
</evidence>
<keyword evidence="1" id="KW-0812">Transmembrane</keyword>
<organism evidence="2 3">
    <name type="scientific">Reticulomyxa filosa</name>
    <dbReference type="NCBI Taxonomy" id="46433"/>
    <lineage>
        <taxon>Eukaryota</taxon>
        <taxon>Sar</taxon>
        <taxon>Rhizaria</taxon>
        <taxon>Retaria</taxon>
        <taxon>Foraminifera</taxon>
        <taxon>Monothalamids</taxon>
        <taxon>Reticulomyxidae</taxon>
        <taxon>Reticulomyxa</taxon>
    </lineage>
</organism>
<protein>
    <submittedName>
        <fullName evidence="2">Uncharacterized protein</fullName>
    </submittedName>
</protein>
<proteinExistence type="predicted"/>
<dbReference type="EMBL" id="ASPP01015372">
    <property type="protein sequence ID" value="ETO18166.1"/>
    <property type="molecule type" value="Genomic_DNA"/>
</dbReference>
<comment type="caution">
    <text evidence="2">The sequence shown here is derived from an EMBL/GenBank/DDBJ whole genome shotgun (WGS) entry which is preliminary data.</text>
</comment>
<feature type="transmembrane region" description="Helical" evidence="1">
    <location>
        <begin position="173"/>
        <end position="194"/>
    </location>
</feature>
<feature type="transmembrane region" description="Helical" evidence="1">
    <location>
        <begin position="282"/>
        <end position="302"/>
    </location>
</feature>
<feature type="transmembrane region" description="Helical" evidence="1">
    <location>
        <begin position="214"/>
        <end position="235"/>
    </location>
</feature>
<dbReference type="Proteomes" id="UP000023152">
    <property type="component" value="Unassembled WGS sequence"/>
</dbReference>
<evidence type="ECO:0000256" key="1">
    <source>
        <dbReference type="SAM" id="Phobius"/>
    </source>
</evidence>
<sequence>MSINSWKKSPTLIWTIFAINKILFWIVRVLWEHSAIQATTSTRYLYIMFPVFFLEELIDMLLVLQIAATRDWWAMLLIISIHHVVRDSDIWYHRIFDKYVRQKLPLLLIFHNKNTHCCNCHTHSKHMIELQHATIVEHSTSNKHFISSSSSSPTIPHEGKEIRLSRVILQWQMLYFSELCARAVLFMLIVIENLCNEWSIGYSLLTNNIVGKTSNWALLAVVTFSMLLVIVTYMINAWLIGRRAFTSIEVFKDILVPLTNKQKTFFHMWLYFGDDGNIWAKFWAFFGFVAMYELSVILPVFVTPNPYNACTL</sequence>
<keyword evidence="1" id="KW-0472">Membrane</keyword>
<gene>
    <name evidence="2" type="ORF">RFI_19116</name>
</gene>
<keyword evidence="3" id="KW-1185">Reference proteome</keyword>
<keyword evidence="1" id="KW-1133">Transmembrane helix</keyword>
<evidence type="ECO:0000313" key="2">
    <source>
        <dbReference type="EMBL" id="ETO18166.1"/>
    </source>
</evidence>
<accession>X6MWZ9</accession>
<dbReference type="AlphaFoldDB" id="X6MWZ9"/>
<feature type="transmembrane region" description="Helical" evidence="1">
    <location>
        <begin position="43"/>
        <end position="66"/>
    </location>
</feature>